<protein>
    <submittedName>
        <fullName evidence="2">Carbon monoxide dehydrogenase</fullName>
    </submittedName>
</protein>
<evidence type="ECO:0000313" key="3">
    <source>
        <dbReference type="Proteomes" id="UP000469385"/>
    </source>
</evidence>
<dbReference type="InterPro" id="IPR010419">
    <property type="entry name" value="CO_DH_gsu"/>
</dbReference>
<proteinExistence type="predicted"/>
<dbReference type="EMBL" id="WSEL01000009">
    <property type="protein sequence ID" value="MVQ31649.1"/>
    <property type="molecule type" value="Genomic_DNA"/>
</dbReference>
<reference evidence="2 3" key="1">
    <citation type="submission" date="2019-12" db="EMBL/GenBank/DDBJ databases">
        <authorList>
            <person name="Huq M.A."/>
        </authorList>
    </citation>
    <scope>NUCLEOTIDE SEQUENCE [LARGE SCALE GENOMIC DNA]</scope>
    <source>
        <strain evidence="2 3">MAH-25</strain>
    </source>
</reference>
<dbReference type="InterPro" id="IPR023393">
    <property type="entry name" value="START-like_dom_sf"/>
</dbReference>
<organism evidence="2 3">
    <name type="scientific">Ramlibacter pinisoli</name>
    <dbReference type="NCBI Taxonomy" id="2682844"/>
    <lineage>
        <taxon>Bacteria</taxon>
        <taxon>Pseudomonadati</taxon>
        <taxon>Pseudomonadota</taxon>
        <taxon>Betaproteobacteria</taxon>
        <taxon>Burkholderiales</taxon>
        <taxon>Comamonadaceae</taxon>
        <taxon>Ramlibacter</taxon>
    </lineage>
</organism>
<dbReference type="Proteomes" id="UP000469385">
    <property type="component" value="Unassembled WGS sequence"/>
</dbReference>
<name>A0A6N8IXC1_9BURK</name>
<sequence>MKVQLDKTFPMPASADHAWALMQDIEAVAGCMPGARITERIDPQHYKGTVAVRFGPANLTFRGEIEVLELDPAGRSLRLRGKGTDTTGGSAAGMDLGAHVDPVDDASCRLVGSSELSVSGKAATFGGRLMTSLADQLLQQFASNFAAQLRARQPQAVEAPPAPAAPAEQAATTAPAAQAAPPVAAAEPVPSLNGPGLLWGAFKHWLRSLFARGATPRQ</sequence>
<dbReference type="SUPFAM" id="SSF55961">
    <property type="entry name" value="Bet v1-like"/>
    <property type="match status" value="1"/>
</dbReference>
<dbReference type="RefSeq" id="WP_157399676.1">
    <property type="nucleotide sequence ID" value="NZ_WSEL01000009.1"/>
</dbReference>
<dbReference type="PANTHER" id="PTHR38588:SF1">
    <property type="entry name" value="BLL0334 PROTEIN"/>
    <property type="match status" value="1"/>
</dbReference>
<gene>
    <name evidence="2" type="ORF">GON04_19480</name>
</gene>
<feature type="region of interest" description="Disordered" evidence="1">
    <location>
        <begin position="152"/>
        <end position="182"/>
    </location>
</feature>
<dbReference type="PANTHER" id="PTHR38588">
    <property type="entry name" value="BLL0334 PROTEIN"/>
    <property type="match status" value="1"/>
</dbReference>
<dbReference type="Pfam" id="PF06240">
    <property type="entry name" value="COXG"/>
    <property type="match status" value="1"/>
</dbReference>
<feature type="compositionally biased region" description="Low complexity" evidence="1">
    <location>
        <begin position="154"/>
        <end position="182"/>
    </location>
</feature>
<dbReference type="CDD" id="cd07823">
    <property type="entry name" value="SRPBCC_5"/>
    <property type="match status" value="1"/>
</dbReference>
<accession>A0A6N8IXC1</accession>
<evidence type="ECO:0000313" key="2">
    <source>
        <dbReference type="EMBL" id="MVQ31649.1"/>
    </source>
</evidence>
<comment type="caution">
    <text evidence="2">The sequence shown here is derived from an EMBL/GenBank/DDBJ whole genome shotgun (WGS) entry which is preliminary data.</text>
</comment>
<evidence type="ECO:0000256" key="1">
    <source>
        <dbReference type="SAM" id="MobiDB-lite"/>
    </source>
</evidence>
<dbReference type="AlphaFoldDB" id="A0A6N8IXC1"/>
<keyword evidence="3" id="KW-1185">Reference proteome</keyword>
<dbReference type="Gene3D" id="3.30.530.20">
    <property type="match status" value="1"/>
</dbReference>